<sequence length="374" mass="41839">EVLYDCIGNFLMPQDSNDSQDSGIYSDNESRDTVCLSPEPDSQDSGIYSDNESRDTVCLSPEPDSQDYGIHSDDENRHTESLFAEPHISDIFPKKDNISVKSDGMISSNQEISPKYQPTSVIMVPRRSKSWRNYRERVTAGECSKGQPWVNEYLLNNCGILSANLNIYNCSPELRNITASIALGSGFNQDCDQTTGLAISDPSIFTLKSTDDYSEDKTIRCLYQDNNINTVGNNEKISAFYDTEGTGHSQKIRSSERQAHHPGKASCETPRNAPIVSKIVSCKTQPSPSKMVRLKSLSPGETFRQIKLPDGKEYRQNFIITDTEFKRKIERGLKRNSSPYSTATLARKKLKKSVQNDSVMNDICSSISKYSLSL</sequence>
<keyword evidence="3" id="KW-1185">Reference proteome</keyword>
<dbReference type="AlphaFoldDB" id="A0AAN8WP15"/>
<gene>
    <name evidence="2" type="ORF">SK128_025603</name>
</gene>
<evidence type="ECO:0000256" key="1">
    <source>
        <dbReference type="SAM" id="MobiDB-lite"/>
    </source>
</evidence>
<dbReference type="EMBL" id="JAXCGZ010017217">
    <property type="protein sequence ID" value="KAK7068507.1"/>
    <property type="molecule type" value="Genomic_DNA"/>
</dbReference>
<organism evidence="2 3">
    <name type="scientific">Halocaridina rubra</name>
    <name type="common">Hawaiian red shrimp</name>
    <dbReference type="NCBI Taxonomy" id="373956"/>
    <lineage>
        <taxon>Eukaryota</taxon>
        <taxon>Metazoa</taxon>
        <taxon>Ecdysozoa</taxon>
        <taxon>Arthropoda</taxon>
        <taxon>Crustacea</taxon>
        <taxon>Multicrustacea</taxon>
        <taxon>Malacostraca</taxon>
        <taxon>Eumalacostraca</taxon>
        <taxon>Eucarida</taxon>
        <taxon>Decapoda</taxon>
        <taxon>Pleocyemata</taxon>
        <taxon>Caridea</taxon>
        <taxon>Atyoidea</taxon>
        <taxon>Atyidae</taxon>
        <taxon>Halocaridina</taxon>
    </lineage>
</organism>
<feature type="non-terminal residue" evidence="2">
    <location>
        <position position="1"/>
    </location>
</feature>
<feature type="region of interest" description="Disordered" evidence="1">
    <location>
        <begin position="12"/>
        <end position="74"/>
    </location>
</feature>
<protein>
    <submittedName>
        <fullName evidence="2">Uncharacterized protein</fullName>
    </submittedName>
</protein>
<name>A0AAN8WP15_HALRR</name>
<comment type="caution">
    <text evidence="2">The sequence shown here is derived from an EMBL/GenBank/DDBJ whole genome shotgun (WGS) entry which is preliminary data.</text>
</comment>
<accession>A0AAN8WP15</accession>
<evidence type="ECO:0000313" key="2">
    <source>
        <dbReference type="EMBL" id="KAK7068507.1"/>
    </source>
</evidence>
<dbReference type="Proteomes" id="UP001381693">
    <property type="component" value="Unassembled WGS sequence"/>
</dbReference>
<reference evidence="2 3" key="1">
    <citation type="submission" date="2023-11" db="EMBL/GenBank/DDBJ databases">
        <title>Halocaridina rubra genome assembly.</title>
        <authorList>
            <person name="Smith C."/>
        </authorList>
    </citation>
    <scope>NUCLEOTIDE SEQUENCE [LARGE SCALE GENOMIC DNA]</scope>
    <source>
        <strain evidence="2">EP-1</strain>
        <tissue evidence="2">Whole</tissue>
    </source>
</reference>
<feature type="compositionally biased region" description="Polar residues" evidence="1">
    <location>
        <begin position="14"/>
        <end position="27"/>
    </location>
</feature>
<proteinExistence type="predicted"/>
<evidence type="ECO:0000313" key="3">
    <source>
        <dbReference type="Proteomes" id="UP001381693"/>
    </source>
</evidence>
<feature type="region of interest" description="Disordered" evidence="1">
    <location>
        <begin position="244"/>
        <end position="270"/>
    </location>
</feature>